<dbReference type="SUPFAM" id="SSF53901">
    <property type="entry name" value="Thiolase-like"/>
    <property type="match status" value="2"/>
</dbReference>
<dbReference type="Proteomes" id="UP000005666">
    <property type="component" value="Chromosome 10"/>
</dbReference>
<comment type="catalytic activity">
    <reaction evidence="4">
        <text>a fatty acyl-[ACP] + malonyl-[ACP] + H(+) = a 3-oxoacyl-[ACP] + holo-[ACP] + CO2</text>
        <dbReference type="Rhea" id="RHEA:22836"/>
        <dbReference type="Rhea" id="RHEA-COMP:9623"/>
        <dbReference type="Rhea" id="RHEA-COMP:9685"/>
        <dbReference type="Rhea" id="RHEA-COMP:9916"/>
        <dbReference type="Rhea" id="RHEA-COMP:14125"/>
        <dbReference type="ChEBI" id="CHEBI:15378"/>
        <dbReference type="ChEBI" id="CHEBI:16526"/>
        <dbReference type="ChEBI" id="CHEBI:64479"/>
        <dbReference type="ChEBI" id="CHEBI:78449"/>
        <dbReference type="ChEBI" id="CHEBI:78776"/>
        <dbReference type="ChEBI" id="CHEBI:138651"/>
        <dbReference type="EC" id="2.3.1.41"/>
    </reaction>
</comment>
<accession>G8BYG6</accession>
<keyword evidence="8" id="KW-1185">Reference proteome</keyword>
<evidence type="ECO:0000259" key="6">
    <source>
        <dbReference type="PROSITE" id="PS52004"/>
    </source>
</evidence>
<gene>
    <name evidence="7" type="primary">TPHA0J00850</name>
    <name evidence="7" type="ordered locus">TPHA_0J00850</name>
</gene>
<evidence type="ECO:0000256" key="1">
    <source>
        <dbReference type="ARBA" id="ARBA00008467"/>
    </source>
</evidence>
<evidence type="ECO:0000256" key="2">
    <source>
        <dbReference type="ARBA" id="ARBA00013191"/>
    </source>
</evidence>
<dbReference type="AlphaFoldDB" id="G8BYG6"/>
<dbReference type="GO" id="GO:0006633">
    <property type="term" value="P:fatty acid biosynthetic process"/>
    <property type="evidence" value="ECO:0007669"/>
    <property type="project" value="InterPro"/>
</dbReference>
<dbReference type="HOGENOM" id="CLU_000022_69_2_1"/>
<dbReference type="KEGG" id="tpf:TPHA_0J00850"/>
<dbReference type="EMBL" id="HE612865">
    <property type="protein sequence ID" value="CCE64908.1"/>
    <property type="molecule type" value="Genomic_DNA"/>
</dbReference>
<dbReference type="GO" id="GO:0005739">
    <property type="term" value="C:mitochondrion"/>
    <property type="evidence" value="ECO:0007669"/>
    <property type="project" value="TreeGrafter"/>
</dbReference>
<evidence type="ECO:0000256" key="5">
    <source>
        <dbReference type="RuleBase" id="RU003694"/>
    </source>
</evidence>
<evidence type="ECO:0000256" key="3">
    <source>
        <dbReference type="ARBA" id="ARBA00022679"/>
    </source>
</evidence>
<dbReference type="InterPro" id="IPR014031">
    <property type="entry name" value="Ketoacyl_synth_C"/>
</dbReference>
<dbReference type="RefSeq" id="XP_003687342.1">
    <property type="nucleotide sequence ID" value="XM_003687294.1"/>
</dbReference>
<name>G8BYG6_TETPH</name>
<dbReference type="Gene3D" id="3.40.47.10">
    <property type="match status" value="1"/>
</dbReference>
<dbReference type="InterPro" id="IPR020841">
    <property type="entry name" value="PKS_Beta-ketoAc_synthase_dom"/>
</dbReference>
<dbReference type="InterPro" id="IPR018201">
    <property type="entry name" value="Ketoacyl_synth_AS"/>
</dbReference>
<proteinExistence type="inferred from homology"/>
<dbReference type="eggNOG" id="KOG1394">
    <property type="taxonomic scope" value="Eukaryota"/>
</dbReference>
<dbReference type="OrthoDB" id="5334845at2759"/>
<dbReference type="PROSITE" id="PS52004">
    <property type="entry name" value="KS3_2"/>
    <property type="match status" value="1"/>
</dbReference>
<dbReference type="OMA" id="QIGHCLG"/>
<evidence type="ECO:0000256" key="4">
    <source>
        <dbReference type="ARBA" id="ARBA00049541"/>
    </source>
</evidence>
<dbReference type="NCBIfam" id="NF005589">
    <property type="entry name" value="PRK07314.1"/>
    <property type="match status" value="1"/>
</dbReference>
<dbReference type="GO" id="GO:0004315">
    <property type="term" value="F:3-oxoacyl-[acyl-carrier-protein] synthase activity"/>
    <property type="evidence" value="ECO:0007669"/>
    <property type="project" value="UniProtKB-EC"/>
</dbReference>
<dbReference type="Pfam" id="PF02801">
    <property type="entry name" value="Ketoacyl-synt_C"/>
    <property type="match status" value="1"/>
</dbReference>
<dbReference type="InterPro" id="IPR016039">
    <property type="entry name" value="Thiolase-like"/>
</dbReference>
<reference evidence="7 8" key="1">
    <citation type="journal article" date="2011" name="Proc. Natl. Acad. Sci. U.S.A.">
        <title>Evolutionary erosion of yeast sex chromosomes by mating-type switching accidents.</title>
        <authorList>
            <person name="Gordon J.L."/>
            <person name="Armisen D."/>
            <person name="Proux-Wera E."/>
            <person name="Oheigeartaigh S.S."/>
            <person name="Byrne K.P."/>
            <person name="Wolfe K.H."/>
        </authorList>
    </citation>
    <scope>NUCLEOTIDE SEQUENCE [LARGE SCALE GENOMIC DNA]</scope>
    <source>
        <strain evidence="8">ATCC 24235 / CBS 4417 / NBRC 1672 / NRRL Y-8282 / UCD 70-5</strain>
    </source>
</reference>
<dbReference type="Pfam" id="PF00109">
    <property type="entry name" value="ketoacyl-synt"/>
    <property type="match status" value="1"/>
</dbReference>
<organism evidence="7 8">
    <name type="scientific">Tetrapisispora phaffii (strain ATCC 24235 / CBS 4417 / NBRC 1672 / NRRL Y-8282 / UCD 70-5)</name>
    <name type="common">Yeast</name>
    <name type="synonym">Fabospora phaffii</name>
    <dbReference type="NCBI Taxonomy" id="1071381"/>
    <lineage>
        <taxon>Eukaryota</taxon>
        <taxon>Fungi</taxon>
        <taxon>Dikarya</taxon>
        <taxon>Ascomycota</taxon>
        <taxon>Saccharomycotina</taxon>
        <taxon>Saccharomycetes</taxon>
        <taxon>Saccharomycetales</taxon>
        <taxon>Saccharomycetaceae</taxon>
        <taxon>Tetrapisispora</taxon>
    </lineage>
</organism>
<dbReference type="PROSITE" id="PS00606">
    <property type="entry name" value="KS3_1"/>
    <property type="match status" value="1"/>
</dbReference>
<sequence length="441" mass="47642">MSKRVVVTGLGCITPLGTSVRQSWSNLLNSNSGITNIKNLPNYESAYKQFSKSIPDTVSVAPVQLDETQFKFLFTDQDNRRLAKFSKFATIATYEALQDADLLWKDAQISGNDNTIKIDESKCDLDHFGCVIGSGIVSIDELYNTSLQLNGNKKKYNPLFVPKILTNMAAGNVAIKFNLRGPCHSVSTACATGNNSIGDAYNFIRLGMQDICVAGASEASIHPLSLAGFIRAMSITTDGISRPFDKNRSGFVLGEGAGILVLESLESALKRNAKIYCEIKGYGISCDAYHITSPSPLGDGASRAIKMSVGNSVDSVDYVNAHATSTKLGDIAEVRAIGNSLKTYRKPNNRNLYVSSNKGAMGHLLGAAGAIESIFTIKTLQENIIPHTLNLEELDPELQEISNGIEFVVNKPKLSHSLQSAICNSFGFGGINTSLLFQKYI</sequence>
<dbReference type="InterPro" id="IPR014030">
    <property type="entry name" value="Ketoacyl_synth_N"/>
</dbReference>
<dbReference type="EC" id="2.3.1.41" evidence="2"/>
<feature type="domain" description="Ketosynthase family 3 (KS3)" evidence="6">
    <location>
        <begin position="2"/>
        <end position="439"/>
    </location>
</feature>
<keyword evidence="3 5" id="KW-0808">Transferase</keyword>
<dbReference type="GeneID" id="11533169"/>
<dbReference type="CDD" id="cd00834">
    <property type="entry name" value="KAS_I_II"/>
    <property type="match status" value="1"/>
</dbReference>
<evidence type="ECO:0000313" key="7">
    <source>
        <dbReference type="EMBL" id="CCE64908.1"/>
    </source>
</evidence>
<evidence type="ECO:0000313" key="8">
    <source>
        <dbReference type="Proteomes" id="UP000005666"/>
    </source>
</evidence>
<dbReference type="InterPro" id="IPR000794">
    <property type="entry name" value="Beta-ketoacyl_synthase"/>
</dbReference>
<dbReference type="PANTHER" id="PTHR11712">
    <property type="entry name" value="POLYKETIDE SYNTHASE-RELATED"/>
    <property type="match status" value="1"/>
</dbReference>
<protein>
    <recommendedName>
        <fullName evidence="2">beta-ketoacyl-[acyl-carrier-protein] synthase I</fullName>
        <ecNumber evidence="2">2.3.1.41</ecNumber>
    </recommendedName>
</protein>
<dbReference type="SMART" id="SM00825">
    <property type="entry name" value="PKS_KS"/>
    <property type="match status" value="1"/>
</dbReference>
<comment type="similarity">
    <text evidence="1 5">Belongs to the thiolase-like superfamily. Beta-ketoacyl-ACP synthases family.</text>
</comment>
<dbReference type="PANTHER" id="PTHR11712:SF336">
    <property type="entry name" value="3-OXOACYL-[ACYL-CARRIER-PROTEIN] SYNTHASE, MITOCHONDRIAL"/>
    <property type="match status" value="1"/>
</dbReference>
<dbReference type="STRING" id="1071381.G8BYG6"/>